<keyword evidence="2" id="KW-1185">Reference proteome</keyword>
<proteinExistence type="predicted"/>
<name>A0A2T3HK07_9SPHI</name>
<comment type="caution">
    <text evidence="1">The sequence shown here is derived from an EMBL/GenBank/DDBJ whole genome shotgun (WGS) entry which is preliminary data.</text>
</comment>
<dbReference type="RefSeq" id="WP_107215039.1">
    <property type="nucleotide sequence ID" value="NZ_KZ686269.1"/>
</dbReference>
<dbReference type="Proteomes" id="UP000240912">
    <property type="component" value="Unassembled WGS sequence"/>
</dbReference>
<accession>A0A2T3HK07</accession>
<organism evidence="1 2">
    <name type="scientific">Pedobacter yulinensis</name>
    <dbReference type="NCBI Taxonomy" id="2126353"/>
    <lineage>
        <taxon>Bacteria</taxon>
        <taxon>Pseudomonadati</taxon>
        <taxon>Bacteroidota</taxon>
        <taxon>Sphingobacteriia</taxon>
        <taxon>Sphingobacteriales</taxon>
        <taxon>Sphingobacteriaceae</taxon>
        <taxon>Pedobacter</taxon>
    </lineage>
</organism>
<evidence type="ECO:0000313" key="2">
    <source>
        <dbReference type="Proteomes" id="UP000240912"/>
    </source>
</evidence>
<dbReference type="EMBL" id="PYLS01000005">
    <property type="protein sequence ID" value="PST82777.1"/>
    <property type="molecule type" value="Genomic_DNA"/>
</dbReference>
<protein>
    <submittedName>
        <fullName evidence="1">Uncharacterized protein</fullName>
    </submittedName>
</protein>
<dbReference type="OrthoDB" id="9833506at2"/>
<reference evidence="1 2" key="1">
    <citation type="submission" date="2018-03" db="EMBL/GenBank/DDBJ databases">
        <authorList>
            <person name="Keele B.F."/>
        </authorList>
    </citation>
    <scope>NUCLEOTIDE SEQUENCE [LARGE SCALE GENOMIC DNA]</scope>
    <source>
        <strain evidence="1 2">YL28-9</strain>
    </source>
</reference>
<evidence type="ECO:0000313" key="1">
    <source>
        <dbReference type="EMBL" id="PST82777.1"/>
    </source>
</evidence>
<gene>
    <name evidence="1" type="ORF">C7T94_09020</name>
</gene>
<dbReference type="AlphaFoldDB" id="A0A2T3HK07"/>
<sequence length="129" mass="14721">MRIVQNFEPYQSALLFQVKAWIAMDLALQKHIINFPKLVSVRGTTIMIDCSGFDEYYRHKRLGAGIIPWTKGFSGWLKPRLRLFTLQIGWHGSAYSVVGRHGDLRHEEFLSIESSAANEPLALLSFKAD</sequence>